<dbReference type="GO" id="GO:0008932">
    <property type="term" value="F:lytic endotransglycosylase activity"/>
    <property type="evidence" value="ECO:0007669"/>
    <property type="project" value="UniProtKB-UniRule"/>
</dbReference>
<dbReference type="Gene3D" id="3.30.160.60">
    <property type="entry name" value="Classic Zinc Finger"/>
    <property type="match status" value="1"/>
</dbReference>
<evidence type="ECO:0000256" key="2">
    <source>
        <dbReference type="ARBA" id="ARBA00022692"/>
    </source>
</evidence>
<dbReference type="RefSeq" id="WP_424605179.1">
    <property type="nucleotide sequence ID" value="NZ_JBNAVA010000002.1"/>
</dbReference>
<dbReference type="Pfam" id="PF02618">
    <property type="entry name" value="YceG"/>
    <property type="match status" value="1"/>
</dbReference>
<comment type="caution">
    <text evidence="8">The sequence shown here is derived from an EMBL/GenBank/DDBJ whole genome shotgun (WGS) entry which is preliminary data.</text>
</comment>
<comment type="function">
    <text evidence="7">Functions as a peptidoglycan terminase that cleaves nascent peptidoglycan strands endolytically to terminate their elongation.</text>
</comment>
<evidence type="ECO:0000313" key="8">
    <source>
        <dbReference type="EMBL" id="PMP72710.1"/>
    </source>
</evidence>
<name>A0A2J6WQR5_9BACT</name>
<proteinExistence type="inferred from homology"/>
<comment type="similarity">
    <text evidence="7">Belongs to the transglycosylase MltG family.</text>
</comment>
<evidence type="ECO:0000256" key="7">
    <source>
        <dbReference type="HAMAP-Rule" id="MF_02065"/>
    </source>
</evidence>
<keyword evidence="4 7" id="KW-0472">Membrane</keyword>
<dbReference type="EC" id="4.2.2.29" evidence="7"/>
<evidence type="ECO:0000256" key="6">
    <source>
        <dbReference type="ARBA" id="ARBA00023316"/>
    </source>
</evidence>
<keyword evidence="2 7" id="KW-0812">Transmembrane</keyword>
<sequence>MFFRVATALLVPIFLFSFALGYWIYNNEQFLNNTKINKKVKIEKNERFSSVYNKIFEGVKTPFLFEYYLKKVKRFPEKMRFGYYKADNITISEFLKNIEEGKESVFKITIPEGFTINDIAIRLKENSDIDVDRFLMLTKDKYFILKLTGNPFKTLEGFFYPDTYFLKTDTTAETFIEQAYMNFKSKLPPDFEEKVNAQGLTFYEGIILASIIQKETFVESEYPIIASVFYNRLRKGMPLQSDPTIIYGLGDKFDGNLKRSHLEDGSNIYNTYMHKGLPPSPICNPSIGAIRGVMEPAKTSYIYFVSKKDGTHIFSIDYQTHLSNIKKYQLSR</sequence>
<evidence type="ECO:0000256" key="3">
    <source>
        <dbReference type="ARBA" id="ARBA00022989"/>
    </source>
</evidence>
<dbReference type="PANTHER" id="PTHR30518">
    <property type="entry name" value="ENDOLYTIC MUREIN TRANSGLYCOSYLASE"/>
    <property type="match status" value="1"/>
</dbReference>
<dbReference type="CDD" id="cd08010">
    <property type="entry name" value="MltG_like"/>
    <property type="match status" value="1"/>
</dbReference>
<evidence type="ECO:0000256" key="5">
    <source>
        <dbReference type="ARBA" id="ARBA00023239"/>
    </source>
</evidence>
<evidence type="ECO:0000313" key="9">
    <source>
        <dbReference type="Proteomes" id="UP000242881"/>
    </source>
</evidence>
<keyword evidence="5 7" id="KW-0456">Lyase</keyword>
<dbReference type="EMBL" id="PNIN01000019">
    <property type="protein sequence ID" value="PMP72710.1"/>
    <property type="molecule type" value="Genomic_DNA"/>
</dbReference>
<comment type="catalytic activity">
    <reaction evidence="7">
        <text>a peptidoglycan chain = a peptidoglycan chain with N-acetyl-1,6-anhydromuramyl-[peptide] at the reducing end + a peptidoglycan chain with N-acetylglucosamine at the non-reducing end.</text>
        <dbReference type="EC" id="4.2.2.29"/>
    </reaction>
</comment>
<reference evidence="8 9" key="1">
    <citation type="submission" date="2018-01" db="EMBL/GenBank/DDBJ databases">
        <title>Metagenomic assembled genomes from two thermal pools in the Uzon Caldera, Kamchatka, Russia.</title>
        <authorList>
            <person name="Wilkins L."/>
            <person name="Ettinger C."/>
        </authorList>
    </citation>
    <scope>NUCLEOTIDE SEQUENCE [LARGE SCALE GENOMIC DNA]</scope>
    <source>
        <strain evidence="8">ZAV-05</strain>
    </source>
</reference>
<accession>A0A2J6WQR5</accession>
<dbReference type="HAMAP" id="MF_02065">
    <property type="entry name" value="MltG"/>
    <property type="match status" value="1"/>
</dbReference>
<dbReference type="AlphaFoldDB" id="A0A2J6WQR5"/>
<dbReference type="GO" id="GO:0005886">
    <property type="term" value="C:plasma membrane"/>
    <property type="evidence" value="ECO:0007669"/>
    <property type="project" value="UniProtKB-UniRule"/>
</dbReference>
<evidence type="ECO:0000256" key="4">
    <source>
        <dbReference type="ARBA" id="ARBA00023136"/>
    </source>
</evidence>
<keyword evidence="1 7" id="KW-1003">Cell membrane</keyword>
<keyword evidence="3 7" id="KW-1133">Transmembrane helix</keyword>
<protein>
    <recommendedName>
        <fullName evidence="7">Endolytic murein transglycosylase</fullName>
        <ecNumber evidence="7">4.2.2.29</ecNumber>
    </recommendedName>
    <alternativeName>
        <fullName evidence="7">Peptidoglycan lytic transglycosylase</fullName>
    </alternativeName>
    <alternativeName>
        <fullName evidence="7">Peptidoglycan polymerization terminase</fullName>
    </alternativeName>
</protein>
<dbReference type="Proteomes" id="UP000242881">
    <property type="component" value="Unassembled WGS sequence"/>
</dbReference>
<dbReference type="PANTHER" id="PTHR30518:SF2">
    <property type="entry name" value="ENDOLYTIC MUREIN TRANSGLYCOSYLASE"/>
    <property type="match status" value="1"/>
</dbReference>
<evidence type="ECO:0000256" key="1">
    <source>
        <dbReference type="ARBA" id="ARBA00022475"/>
    </source>
</evidence>
<dbReference type="GO" id="GO:0009252">
    <property type="term" value="P:peptidoglycan biosynthetic process"/>
    <property type="evidence" value="ECO:0007669"/>
    <property type="project" value="UniProtKB-UniRule"/>
</dbReference>
<feature type="site" description="Important for catalytic activity" evidence="7">
    <location>
        <position position="215"/>
    </location>
</feature>
<gene>
    <name evidence="7" type="primary">mltG</name>
    <name evidence="8" type="ORF">C0187_01185</name>
</gene>
<dbReference type="NCBIfam" id="TIGR00247">
    <property type="entry name" value="endolytic transglycosylase MltG"/>
    <property type="match status" value="1"/>
</dbReference>
<keyword evidence="6 7" id="KW-0961">Cell wall biogenesis/degradation</keyword>
<organism evidence="8 9">
    <name type="scientific">Calditerrivibrio nitroreducens</name>
    <dbReference type="NCBI Taxonomy" id="477976"/>
    <lineage>
        <taxon>Bacteria</taxon>
        <taxon>Pseudomonadati</taxon>
        <taxon>Deferribacterota</taxon>
        <taxon>Deferribacteres</taxon>
        <taxon>Deferribacterales</taxon>
        <taxon>Calditerrivibrionaceae</taxon>
    </lineage>
</organism>
<dbReference type="GO" id="GO:0071555">
    <property type="term" value="P:cell wall organization"/>
    <property type="evidence" value="ECO:0007669"/>
    <property type="project" value="UniProtKB-KW"/>
</dbReference>
<dbReference type="InterPro" id="IPR003770">
    <property type="entry name" value="MLTG-like"/>
</dbReference>